<dbReference type="Proteomes" id="UP000193920">
    <property type="component" value="Unassembled WGS sequence"/>
</dbReference>
<sequence length="211" mass="24330">MNNKNKSLSKLNEVMETETASFMKKFDLNHELSHETEISSEETPMAHISSSNNIITIPKLFSTFINKNYIKEEAFIPYERYQYKIIRELVSTAHAQLFLVRESEGAKFNSNSVDNYCDSIQELSFQSSHQEIQTCSKTSGSPSPLSRPNHVLKVINLSNSKKVLTSESERKYIKYIKEALFLKELNHKNIQKFITSWVIISNLSIKLKKNS</sequence>
<evidence type="ECO:0000313" key="2">
    <source>
        <dbReference type="Proteomes" id="UP000193920"/>
    </source>
</evidence>
<dbReference type="STRING" id="1754190.A0A1Y2ECN0"/>
<evidence type="ECO:0008006" key="3">
    <source>
        <dbReference type="Google" id="ProtNLM"/>
    </source>
</evidence>
<proteinExistence type="predicted"/>
<name>A0A1Y2ECN0_9FUNG</name>
<comment type="caution">
    <text evidence="1">The sequence shown here is derived from an EMBL/GenBank/DDBJ whole genome shotgun (WGS) entry which is preliminary data.</text>
</comment>
<organism evidence="1 2">
    <name type="scientific">Neocallimastix californiae</name>
    <dbReference type="NCBI Taxonomy" id="1754190"/>
    <lineage>
        <taxon>Eukaryota</taxon>
        <taxon>Fungi</taxon>
        <taxon>Fungi incertae sedis</taxon>
        <taxon>Chytridiomycota</taxon>
        <taxon>Chytridiomycota incertae sedis</taxon>
        <taxon>Neocallimastigomycetes</taxon>
        <taxon>Neocallimastigales</taxon>
        <taxon>Neocallimastigaceae</taxon>
        <taxon>Neocallimastix</taxon>
    </lineage>
</organism>
<dbReference type="EMBL" id="MCOG01000044">
    <property type="protein sequence ID" value="ORY69343.1"/>
    <property type="molecule type" value="Genomic_DNA"/>
</dbReference>
<accession>A0A1Y2ECN0</accession>
<protein>
    <recommendedName>
        <fullName evidence="3">Protein kinase domain-containing protein</fullName>
    </recommendedName>
</protein>
<evidence type="ECO:0000313" key="1">
    <source>
        <dbReference type="EMBL" id="ORY69343.1"/>
    </source>
</evidence>
<dbReference type="AlphaFoldDB" id="A0A1Y2ECN0"/>
<reference evidence="1 2" key="1">
    <citation type="submission" date="2016-08" db="EMBL/GenBank/DDBJ databases">
        <title>A Parts List for Fungal Cellulosomes Revealed by Comparative Genomics.</title>
        <authorList>
            <consortium name="DOE Joint Genome Institute"/>
            <person name="Haitjema C.H."/>
            <person name="Gilmore S.P."/>
            <person name="Henske J.K."/>
            <person name="Solomon K.V."/>
            <person name="De Groot R."/>
            <person name="Kuo A."/>
            <person name="Mondo S.J."/>
            <person name="Salamov A.A."/>
            <person name="Labutti K."/>
            <person name="Zhao Z."/>
            <person name="Chiniquy J."/>
            <person name="Barry K."/>
            <person name="Brewer H.M."/>
            <person name="Purvine S.O."/>
            <person name="Wright A.T."/>
            <person name="Boxma B."/>
            <person name="Van Alen T."/>
            <person name="Hackstein J.H."/>
            <person name="Baker S.E."/>
            <person name="Grigoriev I.V."/>
            <person name="O'Malley M.A."/>
        </authorList>
    </citation>
    <scope>NUCLEOTIDE SEQUENCE [LARGE SCALE GENOMIC DNA]</scope>
    <source>
        <strain evidence="1 2">G1</strain>
    </source>
</reference>
<keyword evidence="2" id="KW-1185">Reference proteome</keyword>
<gene>
    <name evidence="1" type="ORF">LY90DRAFT_504190</name>
</gene>